<evidence type="ECO:0008006" key="4">
    <source>
        <dbReference type="Google" id="ProtNLM"/>
    </source>
</evidence>
<dbReference type="AlphaFoldDB" id="M0NJU8"/>
<evidence type="ECO:0000256" key="1">
    <source>
        <dbReference type="SAM" id="MobiDB-lite"/>
    </source>
</evidence>
<organism evidence="2 3">
    <name type="scientific">Halorubrum kocurii JCM 14978</name>
    <dbReference type="NCBI Taxonomy" id="1230456"/>
    <lineage>
        <taxon>Archaea</taxon>
        <taxon>Methanobacteriati</taxon>
        <taxon>Methanobacteriota</taxon>
        <taxon>Stenosarchaea group</taxon>
        <taxon>Halobacteria</taxon>
        <taxon>Halobacteriales</taxon>
        <taxon>Haloferacaceae</taxon>
        <taxon>Halorubrum</taxon>
    </lineage>
</organism>
<dbReference type="Proteomes" id="UP000011546">
    <property type="component" value="Unassembled WGS sequence"/>
</dbReference>
<name>M0NJU8_9EURY</name>
<dbReference type="STRING" id="1230456.C468_17354"/>
<dbReference type="InterPro" id="IPR023906">
    <property type="entry name" value="rSAM_target_put"/>
</dbReference>
<accession>M0NJU8</accession>
<sequence>MAVPRLQGGGHGGATLRGVVEPGGAESERQFERWHTGRFRPRRQKGAFTGTVCVEFAGEAHGRYEIARKRPATDGGLAVDAASAARDALAAIDHTTAGNHVNLVSHGDLCHPEEFLYDAIEDKYGLDPEYVERCGCGGHVTRLQVA</sequence>
<keyword evidence="3" id="KW-1185">Reference proteome</keyword>
<evidence type="ECO:0000313" key="3">
    <source>
        <dbReference type="Proteomes" id="UP000011546"/>
    </source>
</evidence>
<gene>
    <name evidence="2" type="ORF">C468_17354</name>
</gene>
<protein>
    <recommendedName>
        <fullName evidence="4">CGCGG family rSAM-modified RiPP protein</fullName>
    </recommendedName>
</protein>
<feature type="region of interest" description="Disordered" evidence="1">
    <location>
        <begin position="1"/>
        <end position="31"/>
    </location>
</feature>
<evidence type="ECO:0000313" key="2">
    <source>
        <dbReference type="EMBL" id="EMA56945.1"/>
    </source>
</evidence>
<proteinExistence type="predicted"/>
<dbReference type="Pfam" id="PF26005">
    <property type="entry name" value="rSAM_target_put"/>
    <property type="match status" value="1"/>
</dbReference>
<dbReference type="NCBIfam" id="TIGR03995">
    <property type="entry name" value="target_X_rSAM"/>
    <property type="match status" value="1"/>
</dbReference>
<comment type="caution">
    <text evidence="2">The sequence shown here is derived from an EMBL/GenBank/DDBJ whole genome shotgun (WGS) entry which is preliminary data.</text>
</comment>
<dbReference type="EMBL" id="AOJH01000105">
    <property type="protein sequence ID" value="EMA56945.1"/>
    <property type="molecule type" value="Genomic_DNA"/>
</dbReference>
<reference evidence="2 3" key="1">
    <citation type="journal article" date="2014" name="PLoS Genet.">
        <title>Phylogenetically driven sequencing of extremely halophilic archaea reveals strategies for static and dynamic osmo-response.</title>
        <authorList>
            <person name="Becker E.A."/>
            <person name="Seitzer P.M."/>
            <person name="Tritt A."/>
            <person name="Larsen D."/>
            <person name="Krusor M."/>
            <person name="Yao A.I."/>
            <person name="Wu D."/>
            <person name="Madern D."/>
            <person name="Eisen J.A."/>
            <person name="Darling A.E."/>
            <person name="Facciotti M.T."/>
        </authorList>
    </citation>
    <scope>NUCLEOTIDE SEQUENCE [LARGE SCALE GENOMIC DNA]</scope>
    <source>
        <strain evidence="2 3">JCM 14978</strain>
    </source>
</reference>